<dbReference type="Proteomes" id="UP001149090">
    <property type="component" value="Unassembled WGS sequence"/>
</dbReference>
<reference evidence="3" key="1">
    <citation type="submission" date="2022-10" db="EMBL/GenBank/DDBJ databases">
        <title>Novel sulphate-reducing endosymbionts in the free-living metamonad Anaeramoeba.</title>
        <authorList>
            <person name="Jerlstrom-Hultqvist J."/>
            <person name="Cepicka I."/>
            <person name="Gallot-Lavallee L."/>
            <person name="Salas-Leiva D."/>
            <person name="Curtis B.A."/>
            <person name="Zahonova K."/>
            <person name="Pipaliya S."/>
            <person name="Dacks J."/>
            <person name="Roger A.J."/>
        </authorList>
    </citation>
    <scope>NUCLEOTIDE SEQUENCE</scope>
    <source>
        <strain evidence="3">BMAN</strain>
    </source>
</reference>
<name>A0A9Q0LQ62_ANAIG</name>
<evidence type="ECO:0000259" key="2">
    <source>
        <dbReference type="Pfam" id="PF02953"/>
    </source>
</evidence>
<comment type="domain">
    <text evidence="1">The twin CX3C motif contains 4 conserved Cys residues that form 2 disulfide bonds in the mitochondrial intermembrane space.</text>
</comment>
<comment type="function">
    <text evidence="1">Mitochondrial intermembrane chaperone that participates in the import and insertion of some multi-pass transmembrane proteins into the mitochondrial inner membrane. Also required for the transfer of beta-barrel precursors from the TOM complex to the sorting and assembly machinery (SAM complex) of the outer membrane. Acts as a chaperone-like protein that protects the hydrophobic precursors from aggregation and guide them through the mitochondrial intermembrane space.</text>
</comment>
<organism evidence="3 4">
    <name type="scientific">Anaeramoeba ignava</name>
    <name type="common">Anaerobic marine amoeba</name>
    <dbReference type="NCBI Taxonomy" id="1746090"/>
    <lineage>
        <taxon>Eukaryota</taxon>
        <taxon>Metamonada</taxon>
        <taxon>Anaeramoebidae</taxon>
        <taxon>Anaeramoeba</taxon>
    </lineage>
</organism>
<dbReference type="Pfam" id="PF02953">
    <property type="entry name" value="zf-Tim10_DDP"/>
    <property type="match status" value="1"/>
</dbReference>
<keyword evidence="1" id="KW-0496">Mitochondrion</keyword>
<dbReference type="InterPro" id="IPR004217">
    <property type="entry name" value="Tim10-like"/>
</dbReference>
<evidence type="ECO:0000313" key="4">
    <source>
        <dbReference type="Proteomes" id="UP001149090"/>
    </source>
</evidence>
<dbReference type="GO" id="GO:0015031">
    <property type="term" value="P:protein transport"/>
    <property type="evidence" value="ECO:0007669"/>
    <property type="project" value="UniProtKB-KW"/>
</dbReference>
<keyword evidence="1" id="KW-0999">Mitochondrion inner membrane</keyword>
<keyword evidence="1" id="KW-0143">Chaperone</keyword>
<comment type="subcellular location">
    <subcellularLocation>
        <location evidence="1">Mitochondrion inner membrane</location>
        <topology evidence="1">Peripheral membrane protein</topology>
        <orientation evidence="1">Intermembrane side</orientation>
    </subcellularLocation>
</comment>
<sequence>MFSFFQSKYKNPQIEKIYKISPKEIDNFYKQMSEITTFCFKQCSYPKKKSGQLNDKEKECISNCMACYLESLKEVENQFLQIIQSLISEQLKKK</sequence>
<comment type="caution">
    <text evidence="3">The sequence shown here is derived from an EMBL/GenBank/DDBJ whole genome shotgun (WGS) entry which is preliminary data.</text>
</comment>
<evidence type="ECO:0000256" key="1">
    <source>
        <dbReference type="RuleBase" id="RU367043"/>
    </source>
</evidence>
<keyword evidence="4" id="KW-1185">Reference proteome</keyword>
<keyword evidence="1" id="KW-0472">Membrane</keyword>
<dbReference type="InterPro" id="IPR035427">
    <property type="entry name" value="Tim10-like_dom_sf"/>
</dbReference>
<evidence type="ECO:0000313" key="3">
    <source>
        <dbReference type="EMBL" id="KAJ5077012.1"/>
    </source>
</evidence>
<dbReference type="SUPFAM" id="SSF144122">
    <property type="entry name" value="Tim10-like"/>
    <property type="match status" value="1"/>
</dbReference>
<accession>A0A9Q0LQ62</accession>
<proteinExistence type="inferred from homology"/>
<dbReference type="GO" id="GO:0005743">
    <property type="term" value="C:mitochondrial inner membrane"/>
    <property type="evidence" value="ECO:0007669"/>
    <property type="project" value="UniProtKB-SubCell"/>
</dbReference>
<dbReference type="Gene3D" id="1.10.287.810">
    <property type="entry name" value="Mitochondrial import inner membrane translocase subunit tim13 like domains"/>
    <property type="match status" value="1"/>
</dbReference>
<comment type="similarity">
    <text evidence="1">Belongs to the small Tim family.</text>
</comment>
<dbReference type="AlphaFoldDB" id="A0A9Q0LQ62"/>
<feature type="domain" description="Tim10-like" evidence="2">
    <location>
        <begin position="23"/>
        <end position="79"/>
    </location>
</feature>
<keyword evidence="1" id="KW-0653">Protein transport</keyword>
<gene>
    <name evidence="3" type="ORF">M0811_00332</name>
</gene>
<keyword evidence="1" id="KW-0813">Transport</keyword>
<dbReference type="EMBL" id="JAPDFW010000059">
    <property type="protein sequence ID" value="KAJ5077012.1"/>
    <property type="molecule type" value="Genomic_DNA"/>
</dbReference>
<keyword evidence="1" id="KW-1015">Disulfide bond</keyword>
<keyword evidence="1" id="KW-0811">Translocation</keyword>
<comment type="subunit">
    <text evidence="1">Heterohexamer.</text>
</comment>
<protein>
    <recommendedName>
        <fullName evidence="1">Mitochondrial import inner membrane translocase subunit</fullName>
    </recommendedName>
</protein>